<accession>A0AAE0NGV7</accession>
<feature type="compositionally biased region" description="Polar residues" evidence="1">
    <location>
        <begin position="403"/>
        <end position="412"/>
    </location>
</feature>
<dbReference type="PANTHER" id="PTHR38166">
    <property type="entry name" value="C2H2-TYPE DOMAIN-CONTAINING PROTEIN-RELATED"/>
    <property type="match status" value="1"/>
</dbReference>
<comment type="caution">
    <text evidence="2">The sequence shown here is derived from an EMBL/GenBank/DDBJ whole genome shotgun (WGS) entry which is preliminary data.</text>
</comment>
<feature type="region of interest" description="Disordered" evidence="1">
    <location>
        <begin position="403"/>
        <end position="432"/>
    </location>
</feature>
<reference evidence="2" key="2">
    <citation type="submission" date="2023-06" db="EMBL/GenBank/DDBJ databases">
        <authorList>
            <consortium name="Lawrence Berkeley National Laboratory"/>
            <person name="Haridas S."/>
            <person name="Hensen N."/>
            <person name="Bonometti L."/>
            <person name="Westerberg I."/>
            <person name="Brannstrom I.O."/>
            <person name="Guillou S."/>
            <person name="Cros-Aarteil S."/>
            <person name="Calhoun S."/>
            <person name="Kuo A."/>
            <person name="Mondo S."/>
            <person name="Pangilinan J."/>
            <person name="Riley R."/>
            <person name="LaButti K."/>
            <person name="Andreopoulos B."/>
            <person name="Lipzen A."/>
            <person name="Chen C."/>
            <person name="Yanf M."/>
            <person name="Daum C."/>
            <person name="Ng V."/>
            <person name="Clum A."/>
            <person name="Steindorff A."/>
            <person name="Ohm R."/>
            <person name="Martin F."/>
            <person name="Silar P."/>
            <person name="Natvig D."/>
            <person name="Lalanne C."/>
            <person name="Gautier V."/>
            <person name="Ament-velasquez S.L."/>
            <person name="Kruys A."/>
            <person name="Hutchinson M.I."/>
            <person name="Powell A.J."/>
            <person name="Barry K."/>
            <person name="Miller A.N."/>
            <person name="Grigoriev I.V."/>
            <person name="Debuchy R."/>
            <person name="Gladieux P."/>
            <person name="Thoren M.H."/>
            <person name="Johannesson H."/>
        </authorList>
    </citation>
    <scope>NUCLEOTIDE SEQUENCE</scope>
    <source>
        <strain evidence="2">CBS 232.78</strain>
    </source>
</reference>
<gene>
    <name evidence="2" type="ORF">B0H63DRAFT_523972</name>
</gene>
<sequence length="432" mass="47903">MHQKAGCKPSSRVHHCAPAADAPISSHHHSNHVSNFHIIAFLNACFFLLLDGVRTATPGSTKTSSPGKVPSQHGAPHRHEPYKRARSAKSNASAAKGTKNGKDSGSVPTNKPKKPPKAVSGDVRLLACPCYKHNPIAHMMCLLRNSLTETCFVVQHLERSHPKQPIHCPVCGRTFDTRTDCNDHIGRRLCEPRTFQHPGFTDDQLRGLRQPRRNLNEAERWYCLWDILYPGKPRPASPYVGSPFEEMMNIARRAYQAARDNIFDFNPVVRILTSQPYNQINNTGAAVESQLFDWPHVMSIIPTDEDDLSYLTSDSPNYFGLPQFINFNFPGSAVVGANATQPPNHPFSEVHHVPHMPTTDNGSWMMDTYPSFNDQPLTNLSDPIPSPSFAFLDLGLSNTQLTENTSSLSNNGIRPDNHNVGDAGDDDDLQPP</sequence>
<feature type="region of interest" description="Disordered" evidence="1">
    <location>
        <begin position="57"/>
        <end position="119"/>
    </location>
</feature>
<feature type="compositionally biased region" description="Acidic residues" evidence="1">
    <location>
        <begin position="423"/>
        <end position="432"/>
    </location>
</feature>
<organism evidence="2 3">
    <name type="scientific">Podospora didyma</name>
    <dbReference type="NCBI Taxonomy" id="330526"/>
    <lineage>
        <taxon>Eukaryota</taxon>
        <taxon>Fungi</taxon>
        <taxon>Dikarya</taxon>
        <taxon>Ascomycota</taxon>
        <taxon>Pezizomycotina</taxon>
        <taxon>Sordariomycetes</taxon>
        <taxon>Sordariomycetidae</taxon>
        <taxon>Sordariales</taxon>
        <taxon>Podosporaceae</taxon>
        <taxon>Podospora</taxon>
    </lineage>
</organism>
<name>A0AAE0NGV7_9PEZI</name>
<keyword evidence="3" id="KW-1185">Reference proteome</keyword>
<reference evidence="2" key="1">
    <citation type="journal article" date="2023" name="Mol. Phylogenet. Evol.">
        <title>Genome-scale phylogeny and comparative genomics of the fungal order Sordariales.</title>
        <authorList>
            <person name="Hensen N."/>
            <person name="Bonometti L."/>
            <person name="Westerberg I."/>
            <person name="Brannstrom I.O."/>
            <person name="Guillou S."/>
            <person name="Cros-Aarteil S."/>
            <person name="Calhoun S."/>
            <person name="Haridas S."/>
            <person name="Kuo A."/>
            <person name="Mondo S."/>
            <person name="Pangilinan J."/>
            <person name="Riley R."/>
            <person name="LaButti K."/>
            <person name="Andreopoulos B."/>
            <person name="Lipzen A."/>
            <person name="Chen C."/>
            <person name="Yan M."/>
            <person name="Daum C."/>
            <person name="Ng V."/>
            <person name="Clum A."/>
            <person name="Steindorff A."/>
            <person name="Ohm R.A."/>
            <person name="Martin F."/>
            <person name="Silar P."/>
            <person name="Natvig D.O."/>
            <person name="Lalanne C."/>
            <person name="Gautier V."/>
            <person name="Ament-Velasquez S.L."/>
            <person name="Kruys A."/>
            <person name="Hutchinson M.I."/>
            <person name="Powell A.J."/>
            <person name="Barry K."/>
            <person name="Miller A.N."/>
            <person name="Grigoriev I.V."/>
            <person name="Debuchy R."/>
            <person name="Gladieux P."/>
            <person name="Hiltunen Thoren M."/>
            <person name="Johannesson H."/>
        </authorList>
    </citation>
    <scope>NUCLEOTIDE SEQUENCE</scope>
    <source>
        <strain evidence="2">CBS 232.78</strain>
    </source>
</reference>
<evidence type="ECO:0008006" key="4">
    <source>
        <dbReference type="Google" id="ProtNLM"/>
    </source>
</evidence>
<dbReference type="Proteomes" id="UP001285441">
    <property type="component" value="Unassembled WGS sequence"/>
</dbReference>
<dbReference type="PANTHER" id="PTHR38166:SF1">
    <property type="entry name" value="C2H2-TYPE DOMAIN-CONTAINING PROTEIN"/>
    <property type="match status" value="1"/>
</dbReference>
<feature type="compositionally biased region" description="Polar residues" evidence="1">
    <location>
        <begin position="57"/>
        <end position="66"/>
    </location>
</feature>
<proteinExistence type="predicted"/>
<dbReference type="EMBL" id="JAULSW010000005">
    <property type="protein sequence ID" value="KAK3381244.1"/>
    <property type="molecule type" value="Genomic_DNA"/>
</dbReference>
<evidence type="ECO:0000313" key="3">
    <source>
        <dbReference type="Proteomes" id="UP001285441"/>
    </source>
</evidence>
<dbReference type="AlphaFoldDB" id="A0AAE0NGV7"/>
<evidence type="ECO:0000313" key="2">
    <source>
        <dbReference type="EMBL" id="KAK3381244.1"/>
    </source>
</evidence>
<protein>
    <recommendedName>
        <fullName evidence="4">C2H2-type domain-containing protein</fullName>
    </recommendedName>
</protein>
<evidence type="ECO:0000256" key="1">
    <source>
        <dbReference type="SAM" id="MobiDB-lite"/>
    </source>
</evidence>